<dbReference type="AlphaFoldDB" id="A0ABD7X0R4"/>
<dbReference type="RefSeq" id="WP_071275854.1">
    <property type="nucleotide sequence ID" value="NZ_CP118718.1"/>
</dbReference>
<dbReference type="PANTHER" id="PTHR43617">
    <property type="entry name" value="L-AMINO ACID N-ACETYLTRANSFERASE"/>
    <property type="match status" value="1"/>
</dbReference>
<dbReference type="InterPro" id="IPR050276">
    <property type="entry name" value="MshD_Acetyltransferase"/>
</dbReference>
<accession>A0ABD7X0R4</accession>
<evidence type="ECO:0000313" key="3">
    <source>
        <dbReference type="Proteomes" id="UP001220217"/>
    </source>
</evidence>
<dbReference type="CDD" id="cd04301">
    <property type="entry name" value="NAT_SF"/>
    <property type="match status" value="1"/>
</dbReference>
<dbReference type="Pfam" id="PF13508">
    <property type="entry name" value="Acetyltransf_7"/>
    <property type="match status" value="1"/>
</dbReference>
<organism evidence="2 3">
    <name type="scientific">Priestia aryabhattai</name>
    <name type="common">Bacillus aryabhattai</name>
    <dbReference type="NCBI Taxonomy" id="412384"/>
    <lineage>
        <taxon>Bacteria</taxon>
        <taxon>Bacillati</taxon>
        <taxon>Bacillota</taxon>
        <taxon>Bacilli</taxon>
        <taxon>Bacillales</taxon>
        <taxon>Bacillaceae</taxon>
        <taxon>Priestia</taxon>
    </lineage>
</organism>
<dbReference type="PROSITE" id="PS51186">
    <property type="entry name" value="GNAT"/>
    <property type="match status" value="1"/>
</dbReference>
<gene>
    <name evidence="2" type="ORF">PWO00_08150</name>
</gene>
<dbReference type="Gene3D" id="3.40.630.30">
    <property type="match status" value="1"/>
</dbReference>
<dbReference type="Proteomes" id="UP001220217">
    <property type="component" value="Chromosome"/>
</dbReference>
<dbReference type="InterPro" id="IPR000182">
    <property type="entry name" value="GNAT_dom"/>
</dbReference>
<sequence>MAYLNVDIVHYHPQFAEATVKMWRDSKEKAIGQKEMHSFDRHVYFLDHILSAHYKVELALIDEQIVGMVAYNADEINQLYIHIDYQGRGIGQRLLERAKAESNGKLTLRTFEQNKNAQRFYEKHGFSIIKRGGENEEKLPDITYEWTNK</sequence>
<feature type="domain" description="N-acetyltransferase" evidence="1">
    <location>
        <begin position="6"/>
        <end position="149"/>
    </location>
</feature>
<dbReference type="SUPFAM" id="SSF55729">
    <property type="entry name" value="Acyl-CoA N-acyltransferases (Nat)"/>
    <property type="match status" value="1"/>
</dbReference>
<dbReference type="InterPro" id="IPR016181">
    <property type="entry name" value="Acyl_CoA_acyltransferase"/>
</dbReference>
<reference evidence="2 3" key="1">
    <citation type="submission" date="2023-02" db="EMBL/GenBank/DDBJ databases">
        <title>Complete genome sequence of Priestia aryabhattai G5MAi6, a methanol-tolerant strain isolated from tap water in Hong Kong.</title>
        <authorList>
            <person name="Leung K.M."/>
            <person name="Lai G.K.K."/>
            <person name="Griffin S.D.J."/>
        </authorList>
    </citation>
    <scope>NUCLEOTIDE SEQUENCE [LARGE SCALE GENOMIC DNA]</scope>
    <source>
        <strain evidence="2 3">G5MAi6</strain>
    </source>
</reference>
<name>A0ABD7X0R4_PRIAR</name>
<proteinExistence type="predicted"/>
<dbReference type="EMBL" id="CP118718">
    <property type="protein sequence ID" value="WEA45932.1"/>
    <property type="molecule type" value="Genomic_DNA"/>
</dbReference>
<evidence type="ECO:0000313" key="2">
    <source>
        <dbReference type="EMBL" id="WEA45932.1"/>
    </source>
</evidence>
<evidence type="ECO:0000259" key="1">
    <source>
        <dbReference type="PROSITE" id="PS51186"/>
    </source>
</evidence>
<protein>
    <submittedName>
        <fullName evidence="2">GNAT family N-acetyltransferase</fullName>
    </submittedName>
</protein>